<reference evidence="1" key="1">
    <citation type="submission" date="2018-11" db="EMBL/GenBank/DDBJ databases">
        <authorList>
            <person name="Grassa J C."/>
        </authorList>
    </citation>
    <scope>NUCLEOTIDE SEQUENCE [LARGE SCALE GENOMIC DNA]</scope>
</reference>
<dbReference type="EMBL" id="UZAU01000261">
    <property type="status" value="NOT_ANNOTATED_CDS"/>
    <property type="molecule type" value="Genomic_DNA"/>
</dbReference>
<accession>A0A803QYW1</accession>
<evidence type="ECO:0000313" key="2">
    <source>
        <dbReference type="Proteomes" id="UP000596661"/>
    </source>
</evidence>
<dbReference type="EnsemblPlants" id="novel_model_3049_5bd9a17a">
    <property type="protein sequence ID" value="cds.novel_model_3049_5bd9a17a"/>
    <property type="gene ID" value="novel_gene_1631_5bd9a17a"/>
</dbReference>
<evidence type="ECO:0000313" key="1">
    <source>
        <dbReference type="EnsemblPlants" id="cds.novel_model_3049_5bd9a17a"/>
    </source>
</evidence>
<reference evidence="1" key="2">
    <citation type="submission" date="2021-03" db="UniProtKB">
        <authorList>
            <consortium name="EnsemblPlants"/>
        </authorList>
    </citation>
    <scope>IDENTIFICATION</scope>
</reference>
<name>A0A803QYW1_CANSA</name>
<protein>
    <submittedName>
        <fullName evidence="1">Uncharacterized protein</fullName>
    </submittedName>
</protein>
<organism evidence="1 2">
    <name type="scientific">Cannabis sativa</name>
    <name type="common">Hemp</name>
    <name type="synonym">Marijuana</name>
    <dbReference type="NCBI Taxonomy" id="3483"/>
    <lineage>
        <taxon>Eukaryota</taxon>
        <taxon>Viridiplantae</taxon>
        <taxon>Streptophyta</taxon>
        <taxon>Embryophyta</taxon>
        <taxon>Tracheophyta</taxon>
        <taxon>Spermatophyta</taxon>
        <taxon>Magnoliopsida</taxon>
        <taxon>eudicotyledons</taxon>
        <taxon>Gunneridae</taxon>
        <taxon>Pentapetalae</taxon>
        <taxon>rosids</taxon>
        <taxon>fabids</taxon>
        <taxon>Rosales</taxon>
        <taxon>Cannabaceae</taxon>
        <taxon>Cannabis</taxon>
    </lineage>
</organism>
<sequence>MDLTKTWSTLVDKSQVYISINEIISKIGHQVSHKLINLIKFITKFTKRNILQLVLGTRSFLRGYPSCAEPDVME</sequence>
<dbReference type="Proteomes" id="UP000596661">
    <property type="component" value="Chromosome 3"/>
</dbReference>
<keyword evidence="2" id="KW-1185">Reference proteome</keyword>
<dbReference type="AlphaFoldDB" id="A0A803QYW1"/>
<proteinExistence type="predicted"/>
<dbReference type="Gramene" id="novel_model_3049_5bd9a17a">
    <property type="protein sequence ID" value="cds.novel_model_3049_5bd9a17a"/>
    <property type="gene ID" value="novel_gene_1631_5bd9a17a"/>
</dbReference>